<gene>
    <name evidence="2" type="ORF">C8A01DRAFT_34292</name>
</gene>
<reference evidence="3" key="1">
    <citation type="journal article" date="2023" name="Mol. Phylogenet. Evol.">
        <title>Genome-scale phylogeny and comparative genomics of the fungal order Sordariales.</title>
        <authorList>
            <person name="Hensen N."/>
            <person name="Bonometti L."/>
            <person name="Westerberg I."/>
            <person name="Brannstrom I.O."/>
            <person name="Guillou S."/>
            <person name="Cros-Aarteil S."/>
            <person name="Calhoun S."/>
            <person name="Haridas S."/>
            <person name="Kuo A."/>
            <person name="Mondo S."/>
            <person name="Pangilinan J."/>
            <person name="Riley R."/>
            <person name="LaButti K."/>
            <person name="Andreopoulos B."/>
            <person name="Lipzen A."/>
            <person name="Chen C."/>
            <person name="Yan M."/>
            <person name="Daum C."/>
            <person name="Ng V."/>
            <person name="Clum A."/>
            <person name="Steindorff A."/>
            <person name="Ohm R.A."/>
            <person name="Martin F."/>
            <person name="Silar P."/>
            <person name="Natvig D.O."/>
            <person name="Lalanne C."/>
            <person name="Gautier V."/>
            <person name="Ament-Velasquez S.L."/>
            <person name="Kruys A."/>
            <person name="Hutchinson M.I."/>
            <person name="Powell A.J."/>
            <person name="Barry K."/>
            <person name="Miller A.N."/>
            <person name="Grigoriev I.V."/>
            <person name="Debuchy R."/>
            <person name="Gladieux P."/>
            <person name="Hiltunen Thoren M."/>
            <person name="Johannesson H."/>
        </authorList>
    </citation>
    <scope>NUCLEOTIDE SEQUENCE [LARGE SCALE GENOMIC DNA]</scope>
    <source>
        <strain evidence="3">CBS 284.82</strain>
    </source>
</reference>
<feature type="region of interest" description="Disordered" evidence="1">
    <location>
        <begin position="451"/>
        <end position="499"/>
    </location>
</feature>
<feature type="region of interest" description="Disordered" evidence="1">
    <location>
        <begin position="254"/>
        <end position="291"/>
    </location>
</feature>
<feature type="region of interest" description="Disordered" evidence="1">
    <location>
        <begin position="395"/>
        <end position="435"/>
    </location>
</feature>
<evidence type="ECO:0000313" key="2">
    <source>
        <dbReference type="EMBL" id="KAK4041690.1"/>
    </source>
</evidence>
<accession>A0AAN6STG5</accession>
<dbReference type="AlphaFoldDB" id="A0AAN6STG5"/>
<proteinExistence type="predicted"/>
<feature type="compositionally biased region" description="Polar residues" evidence="1">
    <location>
        <begin position="451"/>
        <end position="466"/>
    </location>
</feature>
<dbReference type="Proteomes" id="UP001303115">
    <property type="component" value="Unassembled WGS sequence"/>
</dbReference>
<organism evidence="2 3">
    <name type="scientific">Parachaetomium inaequale</name>
    <dbReference type="NCBI Taxonomy" id="2588326"/>
    <lineage>
        <taxon>Eukaryota</taxon>
        <taxon>Fungi</taxon>
        <taxon>Dikarya</taxon>
        <taxon>Ascomycota</taxon>
        <taxon>Pezizomycotina</taxon>
        <taxon>Sordariomycetes</taxon>
        <taxon>Sordariomycetidae</taxon>
        <taxon>Sordariales</taxon>
        <taxon>Chaetomiaceae</taxon>
        <taxon>Parachaetomium</taxon>
    </lineage>
</organism>
<evidence type="ECO:0000313" key="3">
    <source>
        <dbReference type="Proteomes" id="UP001303115"/>
    </source>
</evidence>
<feature type="compositionally biased region" description="Acidic residues" evidence="1">
    <location>
        <begin position="281"/>
        <end position="290"/>
    </location>
</feature>
<feature type="compositionally biased region" description="Polar residues" evidence="1">
    <location>
        <begin position="259"/>
        <end position="268"/>
    </location>
</feature>
<evidence type="ECO:0000256" key="1">
    <source>
        <dbReference type="SAM" id="MobiDB-lite"/>
    </source>
</evidence>
<protein>
    <submittedName>
        <fullName evidence="2">Uncharacterized protein</fullName>
    </submittedName>
</protein>
<feature type="compositionally biased region" description="Polar residues" evidence="1">
    <location>
        <begin position="410"/>
        <end position="422"/>
    </location>
</feature>
<keyword evidence="3" id="KW-1185">Reference proteome</keyword>
<comment type="caution">
    <text evidence="2">The sequence shown here is derived from an EMBL/GenBank/DDBJ whole genome shotgun (WGS) entry which is preliminary data.</text>
</comment>
<dbReference type="EMBL" id="MU854353">
    <property type="protein sequence ID" value="KAK4041690.1"/>
    <property type="molecule type" value="Genomic_DNA"/>
</dbReference>
<feature type="compositionally biased region" description="Polar residues" evidence="1">
    <location>
        <begin position="474"/>
        <end position="486"/>
    </location>
</feature>
<sequence>MPCLRGIELSLTTKPDDEQIPEYPHPEGTSARLLGALSSRPNGQVSQRKAGPTVAVYIPSIPGTRFAINYSINTAPSAPCKYVFFRLYMNARPIAAWGIDPAVRPKGQVVKSLWAPCAGYTGQVGFEGRNFVFLPGEEYKSVAEDGGLIEIQVFRARERRARAPRLDEFRFQENYGIAAPSIGLLDQPQDACFYDWHLLDAKNSPFATFRLHYRSLKNLKQLNLIPMTELELLCSVSPKALRAIAKAEDVSELVDDASEGQSSQSGNSDEAVFHDCREEPDAGDDGDEPAEQYFLKSPPELFPAVPSGLRVPQPSKALRDAYLESYLQRPLPELPVEDPSRLSRRSSAASAISATLSITPSLLQYVDEDSLNPEEIEVGVAQLVQLSRSQSTIGFIADDEPDPADYSVSDYETSPKSPSDSFSGEKLSPGRYLPMTGSGLERGIASFMSPKQSMVSRGLKSRQSLPSDFHSQRDLSQLESTGSGESEQVVVDPSPGRPKRAKIAVRRESSPQTAKGSGRSLFAGLRKKKISGSPIRLAGILGRDVPKPGDGGNVVQRAMGSWI</sequence>
<feature type="compositionally biased region" description="Basic and acidic residues" evidence="1">
    <location>
        <begin position="271"/>
        <end position="280"/>
    </location>
</feature>
<name>A0AAN6STG5_9PEZI</name>